<proteinExistence type="predicted"/>
<dbReference type="EMBL" id="KV417767">
    <property type="protein sequence ID" value="KZP06957.1"/>
    <property type="molecule type" value="Genomic_DNA"/>
</dbReference>
<reference evidence="2 3" key="1">
    <citation type="journal article" date="2016" name="Mol. Biol. Evol.">
        <title>Comparative Genomics of Early-Diverging Mushroom-Forming Fungi Provides Insights into the Origins of Lignocellulose Decay Capabilities.</title>
        <authorList>
            <person name="Nagy L.G."/>
            <person name="Riley R."/>
            <person name="Tritt A."/>
            <person name="Adam C."/>
            <person name="Daum C."/>
            <person name="Floudas D."/>
            <person name="Sun H."/>
            <person name="Yadav J.S."/>
            <person name="Pangilinan J."/>
            <person name="Larsson K.H."/>
            <person name="Matsuura K."/>
            <person name="Barry K."/>
            <person name="Labutti K."/>
            <person name="Kuo R."/>
            <person name="Ohm R.A."/>
            <person name="Bhattacharya S.S."/>
            <person name="Shirouzu T."/>
            <person name="Yoshinaga Y."/>
            <person name="Martin F.M."/>
            <person name="Grigoriev I.V."/>
            <person name="Hibbett D.S."/>
        </authorList>
    </citation>
    <scope>NUCLEOTIDE SEQUENCE [LARGE SCALE GENOMIC DNA]</scope>
    <source>
        <strain evidence="2 3">CBS 109695</strain>
    </source>
</reference>
<organism evidence="2 3">
    <name type="scientific">Athelia psychrophila</name>
    <dbReference type="NCBI Taxonomy" id="1759441"/>
    <lineage>
        <taxon>Eukaryota</taxon>
        <taxon>Fungi</taxon>
        <taxon>Dikarya</taxon>
        <taxon>Basidiomycota</taxon>
        <taxon>Agaricomycotina</taxon>
        <taxon>Agaricomycetes</taxon>
        <taxon>Agaricomycetidae</taxon>
        <taxon>Atheliales</taxon>
        <taxon>Atheliaceae</taxon>
        <taxon>Athelia</taxon>
    </lineage>
</organism>
<sequence length="57" mass="6397">MCLFINVFSIPLNPTRSHRAQAYLGLTLTAVLASRSSTHHNVSENHRAVSSCQHREH</sequence>
<dbReference type="Proteomes" id="UP000076532">
    <property type="component" value="Unassembled WGS sequence"/>
</dbReference>
<accession>A0A167X919</accession>
<evidence type="ECO:0000313" key="3">
    <source>
        <dbReference type="Proteomes" id="UP000076532"/>
    </source>
</evidence>
<keyword evidence="3" id="KW-1185">Reference proteome</keyword>
<feature type="region of interest" description="Disordered" evidence="1">
    <location>
        <begin position="37"/>
        <end position="57"/>
    </location>
</feature>
<evidence type="ECO:0000313" key="2">
    <source>
        <dbReference type="EMBL" id="KZP06957.1"/>
    </source>
</evidence>
<gene>
    <name evidence="2" type="ORF">FIBSPDRAFT_876031</name>
</gene>
<dbReference type="AlphaFoldDB" id="A0A167X919"/>
<feature type="compositionally biased region" description="Basic and acidic residues" evidence="1">
    <location>
        <begin position="41"/>
        <end position="57"/>
    </location>
</feature>
<name>A0A167X919_9AGAM</name>
<evidence type="ECO:0000256" key="1">
    <source>
        <dbReference type="SAM" id="MobiDB-lite"/>
    </source>
</evidence>
<protein>
    <submittedName>
        <fullName evidence="2">Uncharacterized protein</fullName>
    </submittedName>
</protein>